<evidence type="ECO:0008006" key="3">
    <source>
        <dbReference type="Google" id="ProtNLM"/>
    </source>
</evidence>
<dbReference type="RefSeq" id="WP_141641210.1">
    <property type="nucleotide sequence ID" value="NZ_VIFM01000012.1"/>
</dbReference>
<keyword evidence="2" id="KW-1185">Reference proteome</keyword>
<protein>
    <recommendedName>
        <fullName evidence="3">Polymer-forming cytoskeletal protein</fullName>
    </recommendedName>
</protein>
<proteinExistence type="predicted"/>
<organism evidence="1 2">
    <name type="scientific">Myxococcus llanfairpwllgwyngyllgogerychwyrndrobwllllantysiliogogogochensis</name>
    <dbReference type="NCBI Taxonomy" id="2590453"/>
    <lineage>
        <taxon>Bacteria</taxon>
        <taxon>Pseudomonadati</taxon>
        <taxon>Myxococcota</taxon>
        <taxon>Myxococcia</taxon>
        <taxon>Myxococcales</taxon>
        <taxon>Cystobacterineae</taxon>
        <taxon>Myxococcaceae</taxon>
        <taxon>Myxococcus</taxon>
    </lineage>
</organism>
<name>A0A540X749_9BACT</name>
<reference evidence="1 2" key="1">
    <citation type="submission" date="2019-06" db="EMBL/GenBank/DDBJ databases">
        <authorList>
            <person name="Livingstone P."/>
            <person name="Whitworth D."/>
        </authorList>
    </citation>
    <scope>NUCLEOTIDE SEQUENCE [LARGE SCALE GENOMIC DNA]</scope>
    <source>
        <strain evidence="1 2">AM401</strain>
    </source>
</reference>
<dbReference type="Proteomes" id="UP000315369">
    <property type="component" value="Unassembled WGS sequence"/>
</dbReference>
<dbReference type="EMBL" id="VIFM01000012">
    <property type="protein sequence ID" value="TQF17116.1"/>
    <property type="molecule type" value="Genomic_DNA"/>
</dbReference>
<gene>
    <name evidence="1" type="ORF">FJV41_04815</name>
</gene>
<accession>A0A540X749</accession>
<evidence type="ECO:0000313" key="1">
    <source>
        <dbReference type="EMBL" id="TQF17116.1"/>
    </source>
</evidence>
<evidence type="ECO:0000313" key="2">
    <source>
        <dbReference type="Proteomes" id="UP000315369"/>
    </source>
</evidence>
<dbReference type="AlphaFoldDB" id="A0A540X749"/>
<comment type="caution">
    <text evidence="1">The sequence shown here is derived from an EMBL/GenBank/DDBJ whole genome shotgun (WGS) entry which is preliminary data.</text>
</comment>
<sequence length="200" mass="21461">MSPKAQPYTTLTGARFEPLATEVGLERYSLIEVSDDSVNYEDLFGGRDVTFVVHEGTLSLSGPTYVGNEDPMVCVVEGDVIVDGPLVIRDVGVYVPLWIKGSLIASDLVLVHEAQVFIEGDLKLTGNLVTNGTDATHLVVHGEAQVGAWLRPSQRGAIYLPASIPDPIEGDALAARLAPTLSSSQSWVEHVLAGQRLLRD</sequence>
<dbReference type="OrthoDB" id="5504556at2"/>